<dbReference type="GO" id="GO:0005856">
    <property type="term" value="C:cytoskeleton"/>
    <property type="evidence" value="ECO:0007669"/>
    <property type="project" value="UniProtKB-SubCell"/>
</dbReference>
<evidence type="ECO:0000256" key="1">
    <source>
        <dbReference type="ARBA" id="ARBA00004245"/>
    </source>
</evidence>
<keyword evidence="4" id="KW-0963">Cytoplasm</keyword>
<accession>H9LHX5</accession>
<dbReference type="GO" id="GO:0003785">
    <property type="term" value="F:actin monomer binding"/>
    <property type="evidence" value="ECO:0007669"/>
    <property type="project" value="TreeGrafter"/>
</dbReference>
<dbReference type="InterPro" id="IPR005455">
    <property type="entry name" value="PFN_euk"/>
</dbReference>
<dbReference type="PANTHER" id="PTHR11604">
    <property type="entry name" value="PROFILIN"/>
    <property type="match status" value="1"/>
</dbReference>
<evidence type="ECO:0000256" key="6">
    <source>
        <dbReference type="ARBA" id="ARBA00023212"/>
    </source>
</evidence>
<name>H9LHX5_CRAAR</name>
<proteinExistence type="evidence at transcript level"/>
<keyword evidence="5 7" id="KW-0009">Actin-binding</keyword>
<evidence type="ECO:0000256" key="2">
    <source>
        <dbReference type="ARBA" id="ARBA00010058"/>
    </source>
</evidence>
<comment type="subcellular location">
    <subcellularLocation>
        <location evidence="1">Cytoplasm</location>
        <location evidence="1">Cytoskeleton</location>
    </subcellularLocation>
</comment>
<dbReference type="InterPro" id="IPR036140">
    <property type="entry name" value="PFN_sf"/>
</dbReference>
<dbReference type="Pfam" id="PF00235">
    <property type="entry name" value="Profilin"/>
    <property type="match status" value="1"/>
</dbReference>
<evidence type="ECO:0000256" key="3">
    <source>
        <dbReference type="ARBA" id="ARBA00011583"/>
    </source>
</evidence>
<dbReference type="InterPro" id="IPR048278">
    <property type="entry name" value="PFN"/>
</dbReference>
<evidence type="ECO:0000256" key="4">
    <source>
        <dbReference type="ARBA" id="ARBA00022490"/>
    </source>
</evidence>
<dbReference type="GO" id="GO:0005938">
    <property type="term" value="C:cell cortex"/>
    <property type="evidence" value="ECO:0007669"/>
    <property type="project" value="TreeGrafter"/>
</dbReference>
<dbReference type="SMART" id="SM00392">
    <property type="entry name" value="PROF"/>
    <property type="match status" value="1"/>
</dbReference>
<evidence type="ECO:0000313" key="8">
    <source>
        <dbReference type="EMBL" id="AEF33435.1"/>
    </source>
</evidence>
<dbReference type="EMBL" id="JF919374">
    <property type="protein sequence ID" value="AEF33435.1"/>
    <property type="molecule type" value="mRNA"/>
</dbReference>
<evidence type="ECO:0000256" key="7">
    <source>
        <dbReference type="RuleBase" id="RU003909"/>
    </source>
</evidence>
<sequence length="132" mass="14362">MSWDGWLPFMQTDGANTCSHECGIFDPQGNPWAKTPNCNVAPPNFTDFNKLFNSGMDCGVTSMTINNKKYFIIRADKEDKTIEGKCGPGGFCAAKGDTFVVIGLYNDASVQPGNNKKQVEKCRGELAKALGQ</sequence>
<dbReference type="PANTHER" id="PTHR11604:SF0">
    <property type="entry name" value="PROFILIN"/>
    <property type="match status" value="1"/>
</dbReference>
<dbReference type="AlphaFoldDB" id="H9LHX5"/>
<comment type="subunit">
    <text evidence="3">Occurs in many kinds of cells as a complex with monomeric actin in a 1:1 ratio.</text>
</comment>
<evidence type="ECO:0000256" key="5">
    <source>
        <dbReference type="ARBA" id="ARBA00023203"/>
    </source>
</evidence>
<keyword evidence="6" id="KW-0206">Cytoskeleton</keyword>
<comment type="similarity">
    <text evidence="2 7">Belongs to the profilin family.</text>
</comment>
<dbReference type="SUPFAM" id="SSF55770">
    <property type="entry name" value="Profilin (actin-binding protein)"/>
    <property type="match status" value="1"/>
</dbReference>
<organism evidence="8">
    <name type="scientific">Crassostrea ariakensis</name>
    <name type="common">Suminoe oyster</name>
    <dbReference type="NCBI Taxonomy" id="3244846"/>
    <lineage>
        <taxon>Eukaryota</taxon>
        <taxon>Metazoa</taxon>
        <taxon>Spiralia</taxon>
        <taxon>Lophotrochozoa</taxon>
        <taxon>Mollusca</taxon>
        <taxon>Bivalvia</taxon>
        <taxon>Autobranchia</taxon>
        <taxon>Pteriomorphia</taxon>
        <taxon>Ostreida</taxon>
        <taxon>Ostreoidea</taxon>
        <taxon>Ostreidae</taxon>
        <taxon>Magallana</taxon>
    </lineage>
</organism>
<reference evidence="8" key="1">
    <citation type="journal article" date="2012" name="Fish Shellfish Immunol.">
        <title>Identification of expressed genes in cDNA library of hemocytes from the RLO-challenged oyster, Crassostrea ariakensis Gould with special functional implication of three complement-related fragments (CaC1q1, CaC1q2 and CaC3).</title>
        <authorList>
            <person name="Xu T."/>
            <person name="Xie J."/>
            <person name="Li J."/>
            <person name="Luo M."/>
            <person name="Ye S."/>
            <person name="Wu X."/>
        </authorList>
    </citation>
    <scope>NUCLEOTIDE SEQUENCE</scope>
    <source>
        <tissue evidence="8">Hemocyte</tissue>
    </source>
</reference>
<protein>
    <recommendedName>
        <fullName evidence="7">Profilin</fullName>
    </recommendedName>
</protein>
<dbReference type="Gene3D" id="3.30.450.30">
    <property type="entry name" value="Dynein light chain 2a, cytoplasmic"/>
    <property type="match status" value="1"/>
</dbReference>